<gene>
    <name evidence="3" type="ORF">NCTC13492_03266</name>
    <name evidence="2" type="ORF">SAMN05421542_3804</name>
</gene>
<evidence type="ECO:0000313" key="3">
    <source>
        <dbReference type="EMBL" id="SQB46202.1"/>
    </source>
</evidence>
<feature type="compositionally biased region" description="Polar residues" evidence="1">
    <location>
        <begin position="264"/>
        <end position="278"/>
    </location>
</feature>
<evidence type="ECO:0000313" key="5">
    <source>
        <dbReference type="Proteomes" id="UP000251670"/>
    </source>
</evidence>
<dbReference type="EMBL" id="FNEG01000006">
    <property type="protein sequence ID" value="SDJ56020.1"/>
    <property type="molecule type" value="Genomic_DNA"/>
</dbReference>
<reference evidence="3 5" key="2">
    <citation type="submission" date="2018-06" db="EMBL/GenBank/DDBJ databases">
        <authorList>
            <consortium name="Pathogen Informatics"/>
            <person name="Doyle S."/>
        </authorList>
    </citation>
    <scope>NUCLEOTIDE SEQUENCE [LARGE SCALE GENOMIC DNA]</scope>
    <source>
        <strain evidence="3 5">NCTC13492</strain>
    </source>
</reference>
<dbReference type="RefSeq" id="WP_089738243.1">
    <property type="nucleotide sequence ID" value="NZ_FNEG01000006.1"/>
</dbReference>
<dbReference type="EMBL" id="UAWB01000012">
    <property type="protein sequence ID" value="SQB46202.1"/>
    <property type="molecule type" value="Genomic_DNA"/>
</dbReference>
<protein>
    <submittedName>
        <fullName evidence="3">Uncharacterized protein</fullName>
    </submittedName>
</protein>
<evidence type="ECO:0000313" key="2">
    <source>
        <dbReference type="EMBL" id="SDJ56020.1"/>
    </source>
</evidence>
<dbReference type="Proteomes" id="UP000199426">
    <property type="component" value="Unassembled WGS sequence"/>
</dbReference>
<organism evidence="3 5">
    <name type="scientific">Chryseobacterium jejuense</name>
    <dbReference type="NCBI Taxonomy" id="445960"/>
    <lineage>
        <taxon>Bacteria</taxon>
        <taxon>Pseudomonadati</taxon>
        <taxon>Bacteroidota</taxon>
        <taxon>Flavobacteriia</taxon>
        <taxon>Flavobacteriales</taxon>
        <taxon>Weeksellaceae</taxon>
        <taxon>Chryseobacterium group</taxon>
        <taxon>Chryseobacterium</taxon>
    </lineage>
</organism>
<dbReference type="AlphaFoldDB" id="A0A2X2WSC6"/>
<reference evidence="2 4" key="1">
    <citation type="submission" date="2016-10" db="EMBL/GenBank/DDBJ databases">
        <authorList>
            <person name="Varghese N."/>
            <person name="Submissions S."/>
        </authorList>
    </citation>
    <scope>NUCLEOTIDE SEQUENCE [LARGE SCALE GENOMIC DNA]</scope>
    <source>
        <strain evidence="2 4">DSM 19299</strain>
    </source>
</reference>
<dbReference type="STRING" id="445960.SAMN05421542_3804"/>
<dbReference type="OrthoDB" id="772959at2"/>
<evidence type="ECO:0000256" key="1">
    <source>
        <dbReference type="SAM" id="MobiDB-lite"/>
    </source>
</evidence>
<proteinExistence type="predicted"/>
<name>A0A2X2WSC6_CHRJE</name>
<keyword evidence="4" id="KW-1185">Reference proteome</keyword>
<accession>A0A2X2WSC6</accession>
<sequence>MKELIELIQQNKLAEFKQALKELEELQIHEYLYEILDNNPVEINEESFSPYGYQIEFLEGLQLYKALEKSEIGSDHLKQYSNLLVHLAFFMSSHVQNLAHEAMSKNTYLTDLGHIYRFRIYPEIREGIQELIDSLKHRSGEEKAIANLAAAKAKVSNSIDNILEKYQIGEDMLQFAEAFEKVGETETTIKIHQGIMNDFECESVKLSSGIIPEMTHVDDRPETEIEIFNKAKINFERLTGQQVQEPNRIHVKESRQAEKMTASAVETPQPHNESIHSPQSDRHLSKPSGLLDKVKRFFGKN</sequence>
<evidence type="ECO:0000313" key="4">
    <source>
        <dbReference type="Proteomes" id="UP000199426"/>
    </source>
</evidence>
<feature type="region of interest" description="Disordered" evidence="1">
    <location>
        <begin position="253"/>
        <end position="291"/>
    </location>
</feature>
<dbReference type="Proteomes" id="UP000251670">
    <property type="component" value="Unassembled WGS sequence"/>
</dbReference>